<sequence length="111" mass="12950">MGRKARNRSRVRQEHANTRNRVVENSECPRRVPMALRIRVLGAIWELGREYGTRSRPSRVRVIAFGELLDVPWLGFNHDRHVHHLRHVKPADAPAQRGPELIALLLWDKLL</sequence>
<name>A0A0F9KPY4_9ZZZZ</name>
<comment type="caution">
    <text evidence="2">The sequence shown here is derived from an EMBL/GenBank/DDBJ whole genome shotgun (WGS) entry which is preliminary data.</text>
</comment>
<protein>
    <submittedName>
        <fullName evidence="2">Uncharacterized protein</fullName>
    </submittedName>
</protein>
<dbReference type="AlphaFoldDB" id="A0A0F9KPY4"/>
<accession>A0A0F9KPY4</accession>
<gene>
    <name evidence="2" type="ORF">LCGC14_1675490</name>
</gene>
<dbReference type="EMBL" id="LAZR01014446">
    <property type="protein sequence ID" value="KKM17460.1"/>
    <property type="molecule type" value="Genomic_DNA"/>
</dbReference>
<proteinExistence type="predicted"/>
<feature type="compositionally biased region" description="Basic and acidic residues" evidence="1">
    <location>
        <begin position="11"/>
        <end position="23"/>
    </location>
</feature>
<evidence type="ECO:0000313" key="2">
    <source>
        <dbReference type="EMBL" id="KKM17460.1"/>
    </source>
</evidence>
<feature type="compositionally biased region" description="Basic residues" evidence="1">
    <location>
        <begin position="1"/>
        <end position="10"/>
    </location>
</feature>
<reference evidence="2" key="1">
    <citation type="journal article" date="2015" name="Nature">
        <title>Complex archaea that bridge the gap between prokaryotes and eukaryotes.</title>
        <authorList>
            <person name="Spang A."/>
            <person name="Saw J.H."/>
            <person name="Jorgensen S.L."/>
            <person name="Zaremba-Niedzwiedzka K."/>
            <person name="Martijn J."/>
            <person name="Lind A.E."/>
            <person name="van Eijk R."/>
            <person name="Schleper C."/>
            <person name="Guy L."/>
            <person name="Ettema T.J."/>
        </authorList>
    </citation>
    <scope>NUCLEOTIDE SEQUENCE</scope>
</reference>
<evidence type="ECO:0000256" key="1">
    <source>
        <dbReference type="SAM" id="MobiDB-lite"/>
    </source>
</evidence>
<feature type="region of interest" description="Disordered" evidence="1">
    <location>
        <begin position="1"/>
        <end position="23"/>
    </location>
</feature>
<organism evidence="2">
    <name type="scientific">marine sediment metagenome</name>
    <dbReference type="NCBI Taxonomy" id="412755"/>
    <lineage>
        <taxon>unclassified sequences</taxon>
        <taxon>metagenomes</taxon>
        <taxon>ecological metagenomes</taxon>
    </lineage>
</organism>